<dbReference type="FunFam" id="3.40.50.300:FF:001091">
    <property type="entry name" value="Probable disease resistance protein At1g61300"/>
    <property type="match status" value="1"/>
</dbReference>
<evidence type="ECO:0000259" key="5">
    <source>
        <dbReference type="Pfam" id="PF23559"/>
    </source>
</evidence>
<dbReference type="InterPro" id="IPR032675">
    <property type="entry name" value="LRR_dom_sf"/>
</dbReference>
<feature type="domain" description="R13L1/DRL21-like LRR repeat region" evidence="6">
    <location>
        <begin position="583"/>
        <end position="709"/>
    </location>
</feature>
<proteinExistence type="predicted"/>
<dbReference type="EMBL" id="JAMFTS010000003">
    <property type="protein sequence ID" value="KAJ4769784.1"/>
    <property type="molecule type" value="Genomic_DNA"/>
</dbReference>
<dbReference type="Gene3D" id="3.80.10.10">
    <property type="entry name" value="Ribonuclease Inhibitor"/>
    <property type="match status" value="2"/>
</dbReference>
<dbReference type="PRINTS" id="PR00364">
    <property type="entry name" value="DISEASERSIST"/>
</dbReference>
<dbReference type="Pfam" id="PF23559">
    <property type="entry name" value="WHD_DRP"/>
    <property type="match status" value="1"/>
</dbReference>
<dbReference type="GO" id="GO:0042742">
    <property type="term" value="P:defense response to bacterium"/>
    <property type="evidence" value="ECO:0007669"/>
    <property type="project" value="UniProtKB-ARBA"/>
</dbReference>
<dbReference type="GO" id="GO:0002758">
    <property type="term" value="P:innate immune response-activating signaling pathway"/>
    <property type="evidence" value="ECO:0007669"/>
    <property type="project" value="UniProtKB-ARBA"/>
</dbReference>
<comment type="caution">
    <text evidence="7">The sequence shown here is derived from an EMBL/GenBank/DDBJ whole genome shotgun (WGS) entry which is preliminary data.</text>
</comment>
<dbReference type="InterPro" id="IPR058922">
    <property type="entry name" value="WHD_DRP"/>
</dbReference>
<dbReference type="AlphaFoldDB" id="A0AAV8DPD7"/>
<evidence type="ECO:0000259" key="6">
    <source>
        <dbReference type="Pfam" id="PF25019"/>
    </source>
</evidence>
<organism evidence="7 8">
    <name type="scientific">Rhynchospora pubera</name>
    <dbReference type="NCBI Taxonomy" id="906938"/>
    <lineage>
        <taxon>Eukaryota</taxon>
        <taxon>Viridiplantae</taxon>
        <taxon>Streptophyta</taxon>
        <taxon>Embryophyta</taxon>
        <taxon>Tracheophyta</taxon>
        <taxon>Spermatophyta</taxon>
        <taxon>Magnoliopsida</taxon>
        <taxon>Liliopsida</taxon>
        <taxon>Poales</taxon>
        <taxon>Cyperaceae</taxon>
        <taxon>Cyperoideae</taxon>
        <taxon>Rhynchosporeae</taxon>
        <taxon>Rhynchospora</taxon>
    </lineage>
</organism>
<dbReference type="PANTHER" id="PTHR36766:SF55">
    <property type="entry name" value="OS11G0492900 PROTEIN"/>
    <property type="match status" value="1"/>
</dbReference>
<dbReference type="Gene3D" id="1.10.8.430">
    <property type="entry name" value="Helical domain of apoptotic protease-activating factors"/>
    <property type="match status" value="1"/>
</dbReference>
<accession>A0AAV8DPD7</accession>
<keyword evidence="3" id="KW-0611">Plant defense</keyword>
<evidence type="ECO:0000256" key="1">
    <source>
        <dbReference type="ARBA" id="ARBA00022614"/>
    </source>
</evidence>
<dbReference type="GO" id="GO:0009626">
    <property type="term" value="P:plant-type hypersensitive response"/>
    <property type="evidence" value="ECO:0007669"/>
    <property type="project" value="UniProtKB-ARBA"/>
</dbReference>
<keyword evidence="2" id="KW-0677">Repeat</keyword>
<dbReference type="InterPro" id="IPR027417">
    <property type="entry name" value="P-loop_NTPase"/>
</dbReference>
<evidence type="ECO:0000256" key="3">
    <source>
        <dbReference type="ARBA" id="ARBA00022821"/>
    </source>
</evidence>
<dbReference type="SUPFAM" id="SSF52540">
    <property type="entry name" value="P-loop containing nucleoside triphosphate hydrolases"/>
    <property type="match status" value="1"/>
</dbReference>
<evidence type="ECO:0000313" key="8">
    <source>
        <dbReference type="Proteomes" id="UP001140206"/>
    </source>
</evidence>
<dbReference type="InterPro" id="IPR036388">
    <property type="entry name" value="WH-like_DNA-bd_sf"/>
</dbReference>
<dbReference type="PANTHER" id="PTHR36766">
    <property type="entry name" value="PLANT BROAD-SPECTRUM MILDEW RESISTANCE PROTEIN RPW8"/>
    <property type="match status" value="1"/>
</dbReference>
<evidence type="ECO:0000313" key="7">
    <source>
        <dbReference type="EMBL" id="KAJ4769784.1"/>
    </source>
</evidence>
<dbReference type="InterPro" id="IPR042197">
    <property type="entry name" value="Apaf_helical"/>
</dbReference>
<gene>
    <name evidence="7" type="ORF">LUZ62_054041</name>
</gene>
<dbReference type="GO" id="GO:0043531">
    <property type="term" value="F:ADP binding"/>
    <property type="evidence" value="ECO:0007669"/>
    <property type="project" value="InterPro"/>
</dbReference>
<dbReference type="Gene3D" id="1.10.10.10">
    <property type="entry name" value="Winged helix-like DNA-binding domain superfamily/Winged helix DNA-binding domain"/>
    <property type="match status" value="1"/>
</dbReference>
<dbReference type="InterPro" id="IPR002182">
    <property type="entry name" value="NB-ARC"/>
</dbReference>
<keyword evidence="1" id="KW-0433">Leucine-rich repeat</keyword>
<dbReference type="Proteomes" id="UP001140206">
    <property type="component" value="Chromosome 3"/>
</dbReference>
<name>A0AAV8DPD7_9POAL</name>
<dbReference type="Gene3D" id="3.40.50.300">
    <property type="entry name" value="P-loop containing nucleotide triphosphate hydrolases"/>
    <property type="match status" value="1"/>
</dbReference>
<feature type="domain" description="NB-ARC" evidence="4">
    <location>
        <begin position="73"/>
        <end position="244"/>
    </location>
</feature>
<reference evidence="7" key="1">
    <citation type="submission" date="2022-08" db="EMBL/GenBank/DDBJ databases">
        <authorList>
            <person name="Marques A."/>
        </authorList>
    </citation>
    <scope>NUCLEOTIDE SEQUENCE</scope>
    <source>
        <strain evidence="7">RhyPub2mFocal</strain>
        <tissue evidence="7">Leaves</tissue>
    </source>
</reference>
<dbReference type="SUPFAM" id="SSF52047">
    <property type="entry name" value="RNI-like"/>
    <property type="match status" value="1"/>
</dbReference>
<dbReference type="Pfam" id="PF00931">
    <property type="entry name" value="NB-ARC"/>
    <property type="match status" value="1"/>
</dbReference>
<dbReference type="SUPFAM" id="SSF52058">
    <property type="entry name" value="L domain-like"/>
    <property type="match status" value="1"/>
</dbReference>
<feature type="domain" description="Disease resistance protein winged helix" evidence="5">
    <location>
        <begin position="330"/>
        <end position="404"/>
    </location>
</feature>
<dbReference type="Pfam" id="PF25019">
    <property type="entry name" value="LRR_R13L1-DRL21"/>
    <property type="match status" value="1"/>
</dbReference>
<dbReference type="FunFam" id="1.10.10.10:FF:000322">
    <property type="entry name" value="Probable disease resistance protein At1g63360"/>
    <property type="match status" value="1"/>
</dbReference>
<evidence type="ECO:0000256" key="2">
    <source>
        <dbReference type="ARBA" id="ARBA00022737"/>
    </source>
</evidence>
<sequence>MLILQVIKGFFSHENPFIFRYKMSNKLTKALNKIGKLVNEMNTFNLTSRDPPPTIDRETQSFVMESKVIGREREKEQIVSELLNPPRERDNISVFAIVGIGGAGKTTLAQYVFNDERVKDHFQLSLWVCVSIDEFNVIEIIKSIIERASGDASKNSKEMLQHELRKILDKKRYLLVLDDVWSKEREKWNELRMLLCSAAGAGSVIIVTTRDQGVASTMEAFPNHNLEKLTDEDSYVLFENRAFGAWVEKPTEEHYKIGKTIAHKCGGLPLVVNAMGGLMGSNQELCYWREILENKVWDSLRSTEKISSILKLSYDHLPSYMKQCFAFCAIFPQDYEIERETLVQLWIANDFIPTDGSMKNIENKGRSIFNELHRRSFFQNIKEAETYEFSRITCKMHDLMHDLATEIVGKKCFTMLEPNYFGSAQKEVRHLHVGYLAKFRATNNIMKQFPNIHTCLVNDKYKKTNKNDIYLLKSCSLRALDMWKYPPKEIGYMKHIRYLDFSGLLLAALPETISKLYNLQTLKLSHCWNIQQLPSEMRYLINLRHLFLDGCPYLKHMPIGLGQLNYLQTLTKYVLNPSKGGSIRELNQLNLLSGHISLCGLESIRDRDDAQSVNLAKKTNLCSLELRWNDTLNGGAGSSKPILEALMPHDKLKYLHISGYRGFGFPKWIMEVPIISNLKGLKLNWCINCAELPPLWLLSLLEDLYIEKMGNLISFVGSMCKNVEGKKSLIIFPALKNLTIRILPNLESWHEEGSESVAFPELKTLAIDGCPKLKSIPTHVSLLTSLELNNCTEIKLRQISYLPMLSKLSISLYDMPLRGPDAFRPPKNLEELKIVRYENVYPLEEEGEQLISCQTRPVLRKLTIFASYCFLSCGPSKVVALEFWKYFAAVEYLVIHQCDNLVFWPEEELRSLKCLKNLLIFECRNLTGALTEQQQASSLDYYLTPPLLLPHLEQFVFEHCPELVQVPFVCSKSFKNLSIINCPKLNIGEMLTHVITDPTGLKYLSITPSTHWSVWPDNMKHLSSLHSLKIWWYLGIELVPPGLHLPSLWKLSIFECPGESFPPGLHLPSLVDLEITKCPRIKSFPPGLRNRLPSLQRLYINNCPILERRCRSGGDYYDLVSSIPHLTIGTYRHKGKSLLKNLPCIRAT</sequence>
<evidence type="ECO:0000259" key="4">
    <source>
        <dbReference type="Pfam" id="PF00931"/>
    </source>
</evidence>
<keyword evidence="8" id="KW-1185">Reference proteome</keyword>
<dbReference type="InterPro" id="IPR056789">
    <property type="entry name" value="LRR_R13L1-DRL21"/>
</dbReference>
<protein>
    <submittedName>
        <fullName evidence="7">NBS-LRR-like resistance protein</fullName>
    </submittedName>
</protein>